<evidence type="ECO:0000313" key="1">
    <source>
        <dbReference type="EMBL" id="KAL2042590.1"/>
    </source>
</evidence>
<organism evidence="1 2">
    <name type="scientific">Stereocaulon virgatum</name>
    <dbReference type="NCBI Taxonomy" id="373712"/>
    <lineage>
        <taxon>Eukaryota</taxon>
        <taxon>Fungi</taxon>
        <taxon>Dikarya</taxon>
        <taxon>Ascomycota</taxon>
        <taxon>Pezizomycotina</taxon>
        <taxon>Lecanoromycetes</taxon>
        <taxon>OSLEUM clade</taxon>
        <taxon>Lecanoromycetidae</taxon>
        <taxon>Lecanorales</taxon>
        <taxon>Lecanorineae</taxon>
        <taxon>Stereocaulaceae</taxon>
        <taxon>Stereocaulon</taxon>
    </lineage>
</organism>
<keyword evidence="2" id="KW-1185">Reference proteome</keyword>
<evidence type="ECO:0000313" key="2">
    <source>
        <dbReference type="Proteomes" id="UP001590950"/>
    </source>
</evidence>
<accession>A0ABR4A9Y9</accession>
<dbReference type="Proteomes" id="UP001590950">
    <property type="component" value="Unassembled WGS sequence"/>
</dbReference>
<protein>
    <submittedName>
        <fullName evidence="1">Uncharacterized protein</fullName>
    </submittedName>
</protein>
<comment type="caution">
    <text evidence="1">The sequence shown here is derived from an EMBL/GenBank/DDBJ whole genome shotgun (WGS) entry which is preliminary data.</text>
</comment>
<dbReference type="EMBL" id="JBEFKJ010000013">
    <property type="protein sequence ID" value="KAL2042590.1"/>
    <property type="molecule type" value="Genomic_DNA"/>
</dbReference>
<name>A0ABR4A9Y9_9LECA</name>
<reference evidence="1 2" key="1">
    <citation type="submission" date="2024-09" db="EMBL/GenBank/DDBJ databases">
        <title>Rethinking Asexuality: The Enigmatic Case of Functional Sexual Genes in Lepraria (Stereocaulaceae).</title>
        <authorList>
            <person name="Doellman M."/>
            <person name="Sun Y."/>
            <person name="Barcenas-Pena A."/>
            <person name="Lumbsch H.T."/>
            <person name="Grewe F."/>
        </authorList>
    </citation>
    <scope>NUCLEOTIDE SEQUENCE [LARGE SCALE GENOMIC DNA]</scope>
    <source>
        <strain evidence="1 2">Mercado 3170</strain>
    </source>
</reference>
<proteinExistence type="predicted"/>
<gene>
    <name evidence="1" type="ORF">N7G274_004349</name>
</gene>
<sequence>MRFLLAADDVSCLELLAFCRPFTRPGDKLFDDGLRVEQILSAAALFESATEDIGSVVGHGLRCLSSTLRVLDVIQTILQAVGHDEIQEKNAFGRVKQWTCNVVHESLPKFKAELRSFLSALQTRAVSTSRLFTDGDIILESLLFPENSDLVREGITKDLQLFYGILILFIIRAGLKTLLNHSIADFHADTLQTSQDPTFEKNLNCPLYHPILYALGGSKMTFGKYLSMLKTKAALKDSYYLYEHYETAARLMPVSIEAPILEHVAYFLDQPTEAPCADGSAEFRRRAIDASAQLVTLPMA</sequence>